<keyword evidence="4" id="KW-0479">Metal-binding</keyword>
<dbReference type="Gene3D" id="3.40.630.10">
    <property type="entry name" value="Zn peptidases"/>
    <property type="match status" value="1"/>
</dbReference>
<dbReference type="PROSITE" id="PS00132">
    <property type="entry name" value="CARBOXYPEPT_ZN_1"/>
    <property type="match status" value="1"/>
</dbReference>
<evidence type="ECO:0000256" key="5">
    <source>
        <dbReference type="ARBA" id="ARBA00022833"/>
    </source>
</evidence>
<dbReference type="PRINTS" id="PR00765">
    <property type="entry name" value="CRBOXYPTASEA"/>
</dbReference>
<keyword evidence="9" id="KW-1185">Reference proteome</keyword>
<evidence type="ECO:0000313" key="10">
    <source>
        <dbReference type="RefSeq" id="XP_013779731.1"/>
    </source>
</evidence>
<comment type="cofactor">
    <cofactor evidence="1">
        <name>Zn(2+)</name>
        <dbReference type="ChEBI" id="CHEBI:29105"/>
    </cofactor>
</comment>
<evidence type="ECO:0000256" key="7">
    <source>
        <dbReference type="SAM" id="SignalP"/>
    </source>
</evidence>
<dbReference type="InterPro" id="IPR057247">
    <property type="entry name" value="CARBOXYPEPT_ZN_2"/>
</dbReference>
<evidence type="ECO:0000256" key="1">
    <source>
        <dbReference type="ARBA" id="ARBA00001947"/>
    </source>
</evidence>
<keyword evidence="3" id="KW-0121">Carboxypeptidase</keyword>
<reference evidence="10" key="1">
    <citation type="submission" date="2025-08" db="UniProtKB">
        <authorList>
            <consortium name="RefSeq"/>
        </authorList>
    </citation>
    <scope>IDENTIFICATION</scope>
    <source>
        <tissue evidence="10">Muscle</tissue>
    </source>
</reference>
<dbReference type="RefSeq" id="XP_013779731.1">
    <property type="nucleotide sequence ID" value="XM_013924277.2"/>
</dbReference>
<feature type="domain" description="Peptidase M14" evidence="8">
    <location>
        <begin position="33"/>
        <end position="303"/>
    </location>
</feature>
<protein>
    <submittedName>
        <fullName evidence="10">Carboxypeptidase M-like</fullName>
    </submittedName>
</protein>
<sequence length="303" mass="34999">MEDINWSIKFLIFSAIVLICEVSELHRVQVDYKYHRYDDMTTLLMKMTKTFPKMAKLYSIGRSVEGRELWVILLSSTPNERPLLKPNVKYIANMHADESVGRELLIHLAGYLLNNYDSDYYARWLLDNTQIHIMPSMNPDGFEMAIEGKCSRGPGRYNRNGYDLNRNFPDYFEENKEKEQPETLAVKKWLSGTPFVLSANLHGGALVAIYPYDNLPSSQKYKNKHIRHIKSPTPEDDVFHHLALLYSSHHPIIHQGKQCRMGIPDFENGITNGAEWYAVKGAVKLYIVKAYYVLTAPLNLTMH</sequence>
<gene>
    <name evidence="10" type="primary">LOC106464156</name>
</gene>
<keyword evidence="7" id="KW-0732">Signal</keyword>
<evidence type="ECO:0000256" key="3">
    <source>
        <dbReference type="ARBA" id="ARBA00022645"/>
    </source>
</evidence>
<evidence type="ECO:0000256" key="4">
    <source>
        <dbReference type="ARBA" id="ARBA00022723"/>
    </source>
</evidence>
<dbReference type="SUPFAM" id="SSF53187">
    <property type="entry name" value="Zn-dependent exopeptidases"/>
    <property type="match status" value="1"/>
</dbReference>
<dbReference type="SMART" id="SM00631">
    <property type="entry name" value="Zn_pept"/>
    <property type="match status" value="1"/>
</dbReference>
<feature type="chain" id="PRO_5045704054" evidence="7">
    <location>
        <begin position="26"/>
        <end position="303"/>
    </location>
</feature>
<dbReference type="Pfam" id="PF00246">
    <property type="entry name" value="Peptidase_M14"/>
    <property type="match status" value="1"/>
</dbReference>
<accession>A0ABM1BDE4</accession>
<name>A0ABM1BDE4_LIMPO</name>
<proteinExistence type="inferred from homology"/>
<feature type="signal peptide" evidence="7">
    <location>
        <begin position="1"/>
        <end position="25"/>
    </location>
</feature>
<evidence type="ECO:0000256" key="6">
    <source>
        <dbReference type="PROSITE-ProRule" id="PRU01379"/>
    </source>
</evidence>
<evidence type="ECO:0000256" key="2">
    <source>
        <dbReference type="ARBA" id="ARBA00005988"/>
    </source>
</evidence>
<comment type="caution">
    <text evidence="6">Lacks conserved residue(s) required for the propagation of feature annotation.</text>
</comment>
<keyword evidence="3" id="KW-0645">Protease</keyword>
<keyword evidence="3" id="KW-0378">Hydrolase</keyword>
<comment type="similarity">
    <text evidence="2 6">Belongs to the peptidase M14 family.</text>
</comment>
<dbReference type="PANTHER" id="PTHR11532:SF84">
    <property type="entry name" value="CARBOXYPEPTIDASE M"/>
    <property type="match status" value="1"/>
</dbReference>
<dbReference type="PROSITE" id="PS52035">
    <property type="entry name" value="PEPTIDASE_M14"/>
    <property type="match status" value="1"/>
</dbReference>
<evidence type="ECO:0000259" key="8">
    <source>
        <dbReference type="PROSITE" id="PS52035"/>
    </source>
</evidence>
<keyword evidence="5" id="KW-0862">Zinc</keyword>
<dbReference type="InterPro" id="IPR050753">
    <property type="entry name" value="Peptidase_M14_domain"/>
</dbReference>
<dbReference type="PANTHER" id="PTHR11532">
    <property type="entry name" value="PROTEASE M14 CARBOXYPEPTIDASE"/>
    <property type="match status" value="1"/>
</dbReference>
<dbReference type="InterPro" id="IPR057246">
    <property type="entry name" value="CARBOXYPEPT_ZN_1"/>
</dbReference>
<dbReference type="Proteomes" id="UP000694941">
    <property type="component" value="Unplaced"/>
</dbReference>
<dbReference type="GeneID" id="106464156"/>
<dbReference type="PROSITE" id="PS00133">
    <property type="entry name" value="CARBOXYPEPT_ZN_2"/>
    <property type="match status" value="1"/>
</dbReference>
<organism evidence="9 10">
    <name type="scientific">Limulus polyphemus</name>
    <name type="common">Atlantic horseshoe crab</name>
    <dbReference type="NCBI Taxonomy" id="6850"/>
    <lineage>
        <taxon>Eukaryota</taxon>
        <taxon>Metazoa</taxon>
        <taxon>Ecdysozoa</taxon>
        <taxon>Arthropoda</taxon>
        <taxon>Chelicerata</taxon>
        <taxon>Merostomata</taxon>
        <taxon>Xiphosura</taxon>
        <taxon>Limulidae</taxon>
        <taxon>Limulus</taxon>
    </lineage>
</organism>
<evidence type="ECO:0000313" key="9">
    <source>
        <dbReference type="Proteomes" id="UP000694941"/>
    </source>
</evidence>
<dbReference type="InterPro" id="IPR000834">
    <property type="entry name" value="Peptidase_M14"/>
</dbReference>